<evidence type="ECO:0000256" key="2">
    <source>
        <dbReference type="ARBA" id="ARBA00012438"/>
    </source>
</evidence>
<dbReference type="FunFam" id="1.10.287.130:FF:000037">
    <property type="entry name" value="Hybrid sensor histidine kinase/response regulator"/>
    <property type="match status" value="1"/>
</dbReference>
<feature type="domain" description="Response regulatory" evidence="6">
    <location>
        <begin position="609"/>
        <end position="725"/>
    </location>
</feature>
<dbReference type="SMART" id="SM00387">
    <property type="entry name" value="HATPase_c"/>
    <property type="match status" value="1"/>
</dbReference>
<evidence type="ECO:0000259" key="5">
    <source>
        <dbReference type="PROSITE" id="PS50109"/>
    </source>
</evidence>
<evidence type="ECO:0000256" key="4">
    <source>
        <dbReference type="PROSITE-ProRule" id="PRU00169"/>
    </source>
</evidence>
<dbReference type="Gene3D" id="1.10.287.130">
    <property type="match status" value="1"/>
</dbReference>
<dbReference type="InterPro" id="IPR004358">
    <property type="entry name" value="Sig_transdc_His_kin-like_C"/>
</dbReference>
<dbReference type="NCBIfam" id="TIGR00229">
    <property type="entry name" value="sensory_box"/>
    <property type="match status" value="1"/>
</dbReference>
<evidence type="ECO:0000256" key="1">
    <source>
        <dbReference type="ARBA" id="ARBA00000085"/>
    </source>
</evidence>
<dbReference type="PROSITE" id="PS50110">
    <property type="entry name" value="RESPONSE_REGULATORY"/>
    <property type="match status" value="1"/>
</dbReference>
<dbReference type="SUPFAM" id="SSF52172">
    <property type="entry name" value="CheY-like"/>
    <property type="match status" value="1"/>
</dbReference>
<keyword evidence="8" id="KW-1185">Reference proteome</keyword>
<dbReference type="Gene3D" id="3.30.450.20">
    <property type="entry name" value="PAS domain"/>
    <property type="match status" value="1"/>
</dbReference>
<dbReference type="SUPFAM" id="SSF55785">
    <property type="entry name" value="PYP-like sensor domain (PAS domain)"/>
    <property type="match status" value="1"/>
</dbReference>
<dbReference type="Pfam" id="PF00072">
    <property type="entry name" value="Response_reg"/>
    <property type="match status" value="1"/>
</dbReference>
<evidence type="ECO:0000313" key="8">
    <source>
        <dbReference type="Proteomes" id="UP000732193"/>
    </source>
</evidence>
<proteinExistence type="predicted"/>
<dbReference type="PROSITE" id="PS50109">
    <property type="entry name" value="HIS_KIN"/>
    <property type="match status" value="1"/>
</dbReference>
<dbReference type="InterPro" id="IPR011006">
    <property type="entry name" value="CheY-like_superfamily"/>
</dbReference>
<dbReference type="RefSeq" id="WP_203241850.1">
    <property type="nucleotide sequence ID" value="NZ_JAFBRH010000001.1"/>
</dbReference>
<comment type="catalytic activity">
    <reaction evidence="1">
        <text>ATP + protein L-histidine = ADP + protein N-phospho-L-histidine.</text>
        <dbReference type="EC" id="2.7.13.3"/>
    </reaction>
</comment>
<evidence type="ECO:0000256" key="3">
    <source>
        <dbReference type="ARBA" id="ARBA00022553"/>
    </source>
</evidence>
<dbReference type="SMART" id="SM00388">
    <property type="entry name" value="HisKA"/>
    <property type="match status" value="1"/>
</dbReference>
<dbReference type="AlphaFoldDB" id="A0AAE2VVJ5"/>
<dbReference type="Gene3D" id="3.40.50.2300">
    <property type="match status" value="1"/>
</dbReference>
<dbReference type="PRINTS" id="PR00344">
    <property type="entry name" value="BCTRLSENSOR"/>
</dbReference>
<gene>
    <name evidence="7" type="ORF">JQV55_02935</name>
</gene>
<dbReference type="InterPro" id="IPR005467">
    <property type="entry name" value="His_kinase_dom"/>
</dbReference>
<dbReference type="InterPro" id="IPR003661">
    <property type="entry name" value="HisK_dim/P_dom"/>
</dbReference>
<protein>
    <recommendedName>
        <fullName evidence="2">histidine kinase</fullName>
        <ecNumber evidence="2">2.7.13.3</ecNumber>
    </recommendedName>
</protein>
<accession>A0AAE2VVJ5</accession>
<evidence type="ECO:0000313" key="7">
    <source>
        <dbReference type="EMBL" id="MBM1712510.1"/>
    </source>
</evidence>
<dbReference type="InterPro" id="IPR035965">
    <property type="entry name" value="PAS-like_dom_sf"/>
</dbReference>
<dbReference type="SMART" id="SM00448">
    <property type="entry name" value="REC"/>
    <property type="match status" value="1"/>
</dbReference>
<feature type="domain" description="Histidine kinase" evidence="5">
    <location>
        <begin position="362"/>
        <end position="585"/>
    </location>
</feature>
<dbReference type="GO" id="GO:0000155">
    <property type="term" value="F:phosphorelay sensor kinase activity"/>
    <property type="evidence" value="ECO:0007669"/>
    <property type="project" value="InterPro"/>
</dbReference>
<dbReference type="InterPro" id="IPR001789">
    <property type="entry name" value="Sig_transdc_resp-reg_receiver"/>
</dbReference>
<dbReference type="SUPFAM" id="SSF47384">
    <property type="entry name" value="Homodimeric domain of signal transducing histidine kinase"/>
    <property type="match status" value="1"/>
</dbReference>
<dbReference type="InterPro" id="IPR036097">
    <property type="entry name" value="HisK_dim/P_sf"/>
</dbReference>
<sequence length="726" mass="79635">MLSLGLVSSSVTLVVFGAWNWWCKRRIARKQASDLTVIERFILRDATPSFVANADGQLRSANPAAHQHYEIDGLNTLAGVLKTSVANPGSILFRLQSRAVASGSAQEDVFTRAGHLRLCVHAVSDETYVWRVDQVTERAPPKAAQEGQHLPMIMVGRTDAVLFMNDAARQFVGSRVKGLDRLFNGLPVQSGVSTDVMTSDGLKRVLVAEMAAGAGRRALYLLPAPDAAGTTQAWQAFEDLPVPLIKVAPDGKVQSFNRMAATLVGVSLEDDVHLSNLMEGLGRSIADWINDTLAHRKVQKSEFLRLKRTDREVFVQVVLSHVVEDGEPSLIAVLHDATELKTLEAQFVQSQKMQAIGQLAGGVAHDFNNLLTAISGHCDLLLLRRDQSDPDYGDLIQINQNANRAASLVGQLLAFSRKQTLRLETIDMRDTLADLTHLLNRLVGEKVTLTLSHDPVLKPVRADKRQLEQVLMNLVVNARDSMPAGGEIRITTEYIELKQPLERDRASVPPGQYVTVQVSDDGTGIAPDKLQKVFEPFYTTKRTGEGTGLGLSTAYGIIKQSNGFIFVDSILDRGTTFILYLPVYETRPAKAKLSPQPVIAPPQQSEEGVILLVEDEAPVRAFASRALRLRGYTVLEADSAEAALKTLEDQSLSIDVFVTDVVMPGMDGPSWVREALKIRPDVRVVFVSGYAEDSFGEEQTRIPNSVFLPKPFSLSDLTETVQSQLH</sequence>
<dbReference type="Pfam" id="PF02518">
    <property type="entry name" value="HATPase_c"/>
    <property type="match status" value="1"/>
</dbReference>
<dbReference type="CDD" id="cd00082">
    <property type="entry name" value="HisKA"/>
    <property type="match status" value="1"/>
</dbReference>
<dbReference type="InterPro" id="IPR036890">
    <property type="entry name" value="HATPase_C_sf"/>
</dbReference>
<dbReference type="PANTHER" id="PTHR43065">
    <property type="entry name" value="SENSOR HISTIDINE KINASE"/>
    <property type="match status" value="1"/>
</dbReference>
<dbReference type="EMBL" id="JAFBRM010000001">
    <property type="protein sequence ID" value="MBM1712510.1"/>
    <property type="molecule type" value="Genomic_DNA"/>
</dbReference>
<dbReference type="Gene3D" id="3.30.565.10">
    <property type="entry name" value="Histidine kinase-like ATPase, C-terminal domain"/>
    <property type="match status" value="1"/>
</dbReference>
<dbReference type="EC" id="2.7.13.3" evidence="2"/>
<organism evidence="7 8">
    <name type="scientific">Sulfitobacter geojensis</name>
    <dbReference type="NCBI Taxonomy" id="1342299"/>
    <lineage>
        <taxon>Bacteria</taxon>
        <taxon>Pseudomonadati</taxon>
        <taxon>Pseudomonadota</taxon>
        <taxon>Alphaproteobacteria</taxon>
        <taxon>Rhodobacterales</taxon>
        <taxon>Roseobacteraceae</taxon>
        <taxon>Sulfitobacter</taxon>
    </lineage>
</organism>
<dbReference type="PANTHER" id="PTHR43065:SF42">
    <property type="entry name" value="TWO-COMPONENT SENSOR PPRA"/>
    <property type="match status" value="1"/>
</dbReference>
<reference evidence="7 8" key="1">
    <citation type="submission" date="2021-01" db="EMBL/GenBank/DDBJ databases">
        <title>Diatom-associated Roseobacters Show Island Model of Population Structure.</title>
        <authorList>
            <person name="Qu L."/>
            <person name="Feng X."/>
            <person name="Chen Y."/>
            <person name="Li L."/>
            <person name="Wang X."/>
            <person name="Hu Z."/>
            <person name="Wang H."/>
            <person name="Luo H."/>
        </authorList>
    </citation>
    <scope>NUCLEOTIDE SEQUENCE [LARGE SCALE GENOMIC DNA]</scope>
    <source>
        <strain evidence="7 8">TR60-84</strain>
    </source>
</reference>
<dbReference type="InterPro" id="IPR000014">
    <property type="entry name" value="PAS"/>
</dbReference>
<evidence type="ECO:0000259" key="6">
    <source>
        <dbReference type="PROSITE" id="PS50110"/>
    </source>
</evidence>
<name>A0AAE2VVJ5_9RHOB</name>
<comment type="caution">
    <text evidence="7">The sequence shown here is derived from an EMBL/GenBank/DDBJ whole genome shotgun (WGS) entry which is preliminary data.</text>
</comment>
<dbReference type="Proteomes" id="UP000732193">
    <property type="component" value="Unassembled WGS sequence"/>
</dbReference>
<dbReference type="InterPro" id="IPR003594">
    <property type="entry name" value="HATPase_dom"/>
</dbReference>
<dbReference type="SUPFAM" id="SSF55874">
    <property type="entry name" value="ATPase domain of HSP90 chaperone/DNA topoisomerase II/histidine kinase"/>
    <property type="match status" value="1"/>
</dbReference>
<dbReference type="Pfam" id="PF00512">
    <property type="entry name" value="HisKA"/>
    <property type="match status" value="1"/>
</dbReference>
<keyword evidence="3 4" id="KW-0597">Phosphoprotein</keyword>
<feature type="modified residue" description="4-aspartylphosphate" evidence="4">
    <location>
        <position position="660"/>
    </location>
</feature>